<gene>
    <name evidence="3" type="ORF">E2605_11215</name>
</gene>
<sequence>MKLPCICPSCQSLLKVRSLKCEHCETEVNGLYDLPVLAQLSSEDQFFILNFVKNSGSLKDMASLLNLSYPSVRNKLDDIILKLKNHEQE</sequence>
<accession>A0A4Y8L1X8</accession>
<feature type="domain" description="DUF2089" evidence="1">
    <location>
        <begin position="40"/>
        <end position="84"/>
    </location>
</feature>
<evidence type="ECO:0000313" key="3">
    <source>
        <dbReference type="EMBL" id="TFD96154.1"/>
    </source>
</evidence>
<comment type="caution">
    <text evidence="3">The sequence shown here is derived from an EMBL/GenBank/DDBJ whole genome shotgun (WGS) entry which is preliminary data.</text>
</comment>
<dbReference type="AlphaFoldDB" id="A0A4Y8L1X8"/>
<dbReference type="STRING" id="1121485.GCA_000426485_00584"/>
<evidence type="ECO:0000313" key="4">
    <source>
        <dbReference type="Proteomes" id="UP000297861"/>
    </source>
</evidence>
<dbReference type="Pfam" id="PF22747">
    <property type="entry name" value="Zn_ribbon_DUF2089"/>
    <property type="match status" value="1"/>
</dbReference>
<dbReference type="Proteomes" id="UP000297861">
    <property type="component" value="Unassembled WGS sequence"/>
</dbReference>
<evidence type="ECO:0000259" key="1">
    <source>
        <dbReference type="Pfam" id="PF09862"/>
    </source>
</evidence>
<organism evidence="3 4">
    <name type="scientific">Dysgonomonas capnocytophagoides</name>
    <dbReference type="NCBI Taxonomy" id="45254"/>
    <lineage>
        <taxon>Bacteria</taxon>
        <taxon>Pseudomonadati</taxon>
        <taxon>Bacteroidota</taxon>
        <taxon>Bacteroidia</taxon>
        <taxon>Bacteroidales</taxon>
        <taxon>Dysgonomonadaceae</taxon>
        <taxon>Dysgonomonas</taxon>
    </lineage>
</organism>
<dbReference type="OrthoDB" id="9797643at2"/>
<evidence type="ECO:0000259" key="2">
    <source>
        <dbReference type="Pfam" id="PF22747"/>
    </source>
</evidence>
<dbReference type="RefSeq" id="WP_026627844.1">
    <property type="nucleotide sequence ID" value="NZ_AP028867.1"/>
</dbReference>
<feature type="domain" description="DUF2089" evidence="2">
    <location>
        <begin position="7"/>
        <end position="35"/>
    </location>
</feature>
<keyword evidence="4" id="KW-1185">Reference proteome</keyword>
<dbReference type="Pfam" id="PF09862">
    <property type="entry name" value="DUF2089"/>
    <property type="match status" value="1"/>
</dbReference>
<dbReference type="EMBL" id="SOML01000006">
    <property type="protein sequence ID" value="TFD96154.1"/>
    <property type="molecule type" value="Genomic_DNA"/>
</dbReference>
<protein>
    <submittedName>
        <fullName evidence="3">DUF2089 family protein</fullName>
    </submittedName>
</protein>
<name>A0A4Y8L1X8_9BACT</name>
<dbReference type="InterPro" id="IPR018658">
    <property type="entry name" value="DUF2089"/>
</dbReference>
<dbReference type="InterPro" id="IPR053957">
    <property type="entry name" value="DUF2089_Zn_ribbon"/>
</dbReference>
<proteinExistence type="predicted"/>
<reference evidence="3 4" key="1">
    <citation type="submission" date="2019-03" db="EMBL/GenBank/DDBJ databases">
        <title>San Antonio Military Medical Center submission to MRSN (WRAIR), pending publication.</title>
        <authorList>
            <person name="Blyth D.M."/>
            <person name="Mccarthy S.L."/>
            <person name="Schall S.E."/>
            <person name="Stam J.A."/>
            <person name="Ong A.C."/>
            <person name="Mcgann P.T."/>
        </authorList>
    </citation>
    <scope>NUCLEOTIDE SEQUENCE [LARGE SCALE GENOMIC DNA]</scope>
    <source>
        <strain evidence="3 4">MRSN571793</strain>
    </source>
</reference>